<protein>
    <recommendedName>
        <fullName evidence="2">NACHT domain-containing protein</fullName>
    </recommendedName>
</protein>
<reference evidence="3 4" key="1">
    <citation type="journal article" date="2012" name="PLoS Pathog.">
        <title>Comparative pathogenomics reveals horizontally acquired novel virulence genes in fungi infecting cereal hosts.</title>
        <authorList>
            <person name="Gardiner D.M."/>
            <person name="McDonald M.C."/>
            <person name="Covarelli L."/>
            <person name="Solomon P.S."/>
            <person name="Rusu A.G."/>
            <person name="Marshall M."/>
            <person name="Kazan K."/>
            <person name="Chakraborty S."/>
            <person name="McDonald B.A."/>
            <person name="Manners J.M."/>
        </authorList>
    </citation>
    <scope>NUCLEOTIDE SEQUENCE [LARGE SCALE GENOMIC DNA]</scope>
    <source>
        <strain evidence="3 4">CS3096</strain>
    </source>
</reference>
<dbReference type="EMBL" id="AFNW01000081">
    <property type="protein sequence ID" value="EKJ75864.1"/>
    <property type="molecule type" value="Genomic_DNA"/>
</dbReference>
<accession>K3VMF6</accession>
<dbReference type="InterPro" id="IPR056884">
    <property type="entry name" value="NPHP3-like_N"/>
</dbReference>
<evidence type="ECO:0000256" key="1">
    <source>
        <dbReference type="ARBA" id="ARBA00022737"/>
    </source>
</evidence>
<dbReference type="KEGG" id="fpu:FPSE_04044"/>
<dbReference type="GeneID" id="20362662"/>
<feature type="domain" description="NACHT" evidence="2">
    <location>
        <begin position="357"/>
        <end position="499"/>
    </location>
</feature>
<dbReference type="PROSITE" id="PS50837">
    <property type="entry name" value="NACHT"/>
    <property type="match status" value="1"/>
</dbReference>
<dbReference type="SMART" id="SM00320">
    <property type="entry name" value="WD40"/>
    <property type="match status" value="7"/>
</dbReference>
<dbReference type="Gene3D" id="2.130.10.10">
    <property type="entry name" value="YVTN repeat-like/Quinoprotein amine dehydrogenase"/>
    <property type="match status" value="3"/>
</dbReference>
<gene>
    <name evidence="3" type="ORF">FPSE_04044</name>
</gene>
<name>K3VMF6_FUSPC</name>
<dbReference type="InterPro" id="IPR027417">
    <property type="entry name" value="P-loop_NTPase"/>
</dbReference>
<dbReference type="PANTHER" id="PTHR10039:SF14">
    <property type="entry name" value="NACHT DOMAIN-CONTAINING PROTEIN"/>
    <property type="match status" value="1"/>
</dbReference>
<dbReference type="Gene3D" id="3.40.50.300">
    <property type="entry name" value="P-loop containing nucleotide triphosphate hydrolases"/>
    <property type="match status" value="1"/>
</dbReference>
<dbReference type="OrthoDB" id="674604at2759"/>
<sequence>MLNRLSVGLPPEQVSRRIEPVDNTASVLDPRPRDEVVVWPIMSAENSPIYSSRSNSYNTLQKQQKDLQQLWKEAIDKFEASLEGMKLSPLLQAQEQINTGDSTMELSELLANLEEQMKRVGLRGKIADTVGKVAPHINRIAIVGDVAVSANPMPAALPWAAVRFILLNVTAGEEIRVKIFEGIAEIITLIFECSVYRELYLTAEDTKSLSAAKRLREAIVEALCQCIKFLAFALRRQQAVAKALTDAFRLEDFSGYLKDLYAAKLQLHDAGSLCEMYHSSHGRELLEDLRGLIVDMRKTSDQRLEQEAKSQLKNLVFDYKATLEHVQHPLNSFCLEGTRRTVLQDIHNWADDGESPTICWLPGLAGTGKSTVSRTIARDLKGRCLGGCFFFKKGAGNRADGRTIFSIIAYQLALNFRPVRQHIINAVQESPSPEMLSMEEQWRNLIRDPLDKVQDKEFARSVVLVIDALDECDKDYRQGILSLLATCPSVLKVFITSRPEFDIEAHFARQQQFHREISLHCVKTVDIESDITMFLRHRIHSFLLDHNSCHPQTSLQLNQDWPGRERFQILVERSIPLFIAAATFVRLIENTSWIGSPDSRLNSILGKSNQHSSTYGTIYKPVLDLILNGAPAEARAKAHGSFIRIIGSIILLASPLSMTSLAVLLGVGVHDVAGIVNPLRSVLQVPRDDGPVTLFHLSFRDFLLSEFAGHLQVDEASTHAELASRCLKHLEKELRTDICGLGSPGKNRSDIDTVTINRHITRETQYASLYWVHHLVSSGKEVQDNDEEHQFLKSYFLNWIEVLCLTRRLFESLTILHALLEIVNEESGSEIIRFVQDAIKFIRFFREGIEETPLQLYHSGIIFSPSASVVPQPLENRRCPESVTRLPAVDSDWPQSLHAFETGDKSINLQLRFLSNNHIVTWGFRTDVKIWNISSGSCLQTLKYDIRFSDKTKSLDYKSTAAIGMFGEENLLAVGRNERIEIWDFSSQSFIDCLTLNGRLVLSVAFSDDGTLLCSVLERLGELDSEPVEPVLHIHNLHSRACINKVQIRNDYSAICLSMKGQWLACVADEQLWLSGWDSWNGLDWVNLGPQGNKSPRIQFSSDGLLLAVTSNNGCFRTWRTGTKQCTWALQYPYQGSIAGLSLTQDWLAVSSRGHQTVIFSLKTGTVSHEMGKIADGNLAISDDAKLLAMVSEGHTVRVWDLFSKEMSRVETFHPNAVTFLTMTPDESTVVSACTEQVKVWDIPSGLCIHTFGESCPMIFRIATEDGSLFATRRGYDIEIWSLHPWRQVQSMRREVRPFIPGMKSWAISENGERLAVLSVLDDWDIYSIEIWDVFSGSLLDNLAFLPRSYPNIALSPDGSRIAYTTGNCIEIRQISAPCKLLTRIEGVGMFVFTSLSFHGRELVAISSYGDKHGNINVWDTETGKLSTSCPTRKFGLTKSFINHEALLGQIGPDGLRQNVLKEFQVSDDKSWIMRGGKRLLWLPLDYRPHIRFPAGYTAYSSGSTIVIGTELGRVLILRMRE</sequence>
<dbReference type="InterPro" id="IPR001680">
    <property type="entry name" value="WD40_rpt"/>
</dbReference>
<dbReference type="InterPro" id="IPR007111">
    <property type="entry name" value="NACHT_NTPase"/>
</dbReference>
<proteinExistence type="predicted"/>
<dbReference type="Pfam" id="PF24883">
    <property type="entry name" value="NPHP3_N"/>
    <property type="match status" value="1"/>
</dbReference>
<evidence type="ECO:0000313" key="4">
    <source>
        <dbReference type="Proteomes" id="UP000007978"/>
    </source>
</evidence>
<keyword evidence="1" id="KW-0677">Repeat</keyword>
<evidence type="ECO:0000259" key="2">
    <source>
        <dbReference type="PROSITE" id="PS50837"/>
    </source>
</evidence>
<dbReference type="InterPro" id="IPR015943">
    <property type="entry name" value="WD40/YVTN_repeat-like_dom_sf"/>
</dbReference>
<dbReference type="SUPFAM" id="SSF82171">
    <property type="entry name" value="DPP6 N-terminal domain-like"/>
    <property type="match status" value="1"/>
</dbReference>
<comment type="caution">
    <text evidence="3">The sequence shown here is derived from an EMBL/GenBank/DDBJ whole genome shotgun (WGS) entry which is preliminary data.</text>
</comment>
<dbReference type="SUPFAM" id="SSF52540">
    <property type="entry name" value="P-loop containing nucleoside triphosphate hydrolases"/>
    <property type="match status" value="1"/>
</dbReference>
<dbReference type="PANTHER" id="PTHR10039">
    <property type="entry name" value="AMELOGENIN"/>
    <property type="match status" value="1"/>
</dbReference>
<dbReference type="SUPFAM" id="SSF50978">
    <property type="entry name" value="WD40 repeat-like"/>
    <property type="match status" value="1"/>
</dbReference>
<keyword evidence="4" id="KW-1185">Reference proteome</keyword>
<dbReference type="eggNOG" id="KOG0266">
    <property type="taxonomic scope" value="Eukaryota"/>
</dbReference>
<organism evidence="3 4">
    <name type="scientific">Fusarium pseudograminearum (strain CS3096)</name>
    <name type="common">Wheat and barley crown-rot fungus</name>
    <dbReference type="NCBI Taxonomy" id="1028729"/>
    <lineage>
        <taxon>Eukaryota</taxon>
        <taxon>Fungi</taxon>
        <taxon>Dikarya</taxon>
        <taxon>Ascomycota</taxon>
        <taxon>Pezizomycotina</taxon>
        <taxon>Sordariomycetes</taxon>
        <taxon>Hypocreomycetidae</taxon>
        <taxon>Hypocreales</taxon>
        <taxon>Nectriaceae</taxon>
        <taxon>Fusarium</taxon>
    </lineage>
</organism>
<dbReference type="InterPro" id="IPR036322">
    <property type="entry name" value="WD40_repeat_dom_sf"/>
</dbReference>
<dbReference type="HOGENOM" id="CLU_000288_6_16_1"/>
<dbReference type="RefSeq" id="XP_009255437.1">
    <property type="nucleotide sequence ID" value="XM_009257162.1"/>
</dbReference>
<dbReference type="Proteomes" id="UP000007978">
    <property type="component" value="Chromosome 3"/>
</dbReference>
<evidence type="ECO:0000313" key="3">
    <source>
        <dbReference type="EMBL" id="EKJ75864.1"/>
    </source>
</evidence>